<sequence>MAFFNLTRLGFQDPIKAAVSSTGTTSDRDQSATGAQRTTFSEPVYANSEASGSHVKYTERLHKHIRPKLGPNEIYQTQITANKNYSYWMKDGVQNESWTQNEQHPRVNSEMTRYHNFITRLAKDLRQLLQCCWCKYNML</sequence>
<dbReference type="PANTHER" id="PTHR35263">
    <property type="entry name" value="TESTIS-EXPRESSED PROTEIN 49"/>
    <property type="match status" value="1"/>
</dbReference>
<comment type="caution">
    <text evidence="2">The sequence shown here is derived from an EMBL/GenBank/DDBJ whole genome shotgun (WGS) entry which is preliminary data.</text>
</comment>
<proteinExistence type="predicted"/>
<reference evidence="2" key="2">
    <citation type="journal article" date="2023" name="Science">
        <title>Genomic signatures of disease resistance in endangered staghorn corals.</title>
        <authorList>
            <person name="Vollmer S.V."/>
            <person name="Selwyn J.D."/>
            <person name="Despard B.A."/>
            <person name="Roesel C.L."/>
        </authorList>
    </citation>
    <scope>NUCLEOTIDE SEQUENCE</scope>
    <source>
        <strain evidence="2">K2</strain>
    </source>
</reference>
<dbReference type="PANTHER" id="PTHR35263:SF1">
    <property type="entry name" value="TESTIS-EXPRESSED PROTEIN 49"/>
    <property type="match status" value="1"/>
</dbReference>
<dbReference type="Proteomes" id="UP001249851">
    <property type="component" value="Unassembled WGS sequence"/>
</dbReference>
<dbReference type="EMBL" id="JARQWQ010000030">
    <property type="protein sequence ID" value="KAK2562075.1"/>
    <property type="molecule type" value="Genomic_DNA"/>
</dbReference>
<dbReference type="AlphaFoldDB" id="A0AAD9QJJ4"/>
<protein>
    <submittedName>
        <fullName evidence="2">Uncharacterized protein</fullName>
    </submittedName>
</protein>
<gene>
    <name evidence="2" type="ORF">P5673_014819</name>
</gene>
<evidence type="ECO:0000256" key="1">
    <source>
        <dbReference type="SAM" id="MobiDB-lite"/>
    </source>
</evidence>
<evidence type="ECO:0000313" key="2">
    <source>
        <dbReference type="EMBL" id="KAK2562075.1"/>
    </source>
</evidence>
<organism evidence="2 3">
    <name type="scientific">Acropora cervicornis</name>
    <name type="common">Staghorn coral</name>
    <dbReference type="NCBI Taxonomy" id="6130"/>
    <lineage>
        <taxon>Eukaryota</taxon>
        <taxon>Metazoa</taxon>
        <taxon>Cnidaria</taxon>
        <taxon>Anthozoa</taxon>
        <taxon>Hexacorallia</taxon>
        <taxon>Scleractinia</taxon>
        <taxon>Astrocoeniina</taxon>
        <taxon>Acroporidae</taxon>
        <taxon>Acropora</taxon>
    </lineage>
</organism>
<evidence type="ECO:0000313" key="3">
    <source>
        <dbReference type="Proteomes" id="UP001249851"/>
    </source>
</evidence>
<dbReference type="Pfam" id="PF22593">
    <property type="entry name" value="SPMIP11"/>
    <property type="match status" value="1"/>
</dbReference>
<reference evidence="2" key="1">
    <citation type="journal article" date="2023" name="G3 (Bethesda)">
        <title>Whole genome assembly and annotation of the endangered Caribbean coral Acropora cervicornis.</title>
        <authorList>
            <person name="Selwyn J.D."/>
            <person name="Vollmer S.V."/>
        </authorList>
    </citation>
    <scope>NUCLEOTIDE SEQUENCE</scope>
    <source>
        <strain evidence="2">K2</strain>
    </source>
</reference>
<keyword evidence="3" id="KW-1185">Reference proteome</keyword>
<accession>A0AAD9QJJ4</accession>
<name>A0AAD9QJJ4_ACRCE</name>
<feature type="region of interest" description="Disordered" evidence="1">
    <location>
        <begin position="20"/>
        <end position="39"/>
    </location>
</feature>
<dbReference type="InterPro" id="IPR038775">
    <property type="entry name" value="SPMIP11"/>
</dbReference>